<feature type="region of interest" description="Disordered" evidence="1">
    <location>
        <begin position="71"/>
        <end position="101"/>
    </location>
</feature>
<keyword evidence="3" id="KW-1185">Reference proteome</keyword>
<protein>
    <submittedName>
        <fullName evidence="2">Uncharacterized protein</fullName>
    </submittedName>
</protein>
<organism evidence="2 3">
    <name type="scientific">Aldrovandia affinis</name>
    <dbReference type="NCBI Taxonomy" id="143900"/>
    <lineage>
        <taxon>Eukaryota</taxon>
        <taxon>Metazoa</taxon>
        <taxon>Chordata</taxon>
        <taxon>Craniata</taxon>
        <taxon>Vertebrata</taxon>
        <taxon>Euteleostomi</taxon>
        <taxon>Actinopterygii</taxon>
        <taxon>Neopterygii</taxon>
        <taxon>Teleostei</taxon>
        <taxon>Notacanthiformes</taxon>
        <taxon>Halosauridae</taxon>
        <taxon>Aldrovandia</taxon>
    </lineage>
</organism>
<comment type="caution">
    <text evidence="2">The sequence shown here is derived from an EMBL/GenBank/DDBJ whole genome shotgun (WGS) entry which is preliminary data.</text>
</comment>
<dbReference type="EMBL" id="JAINUG010000090">
    <property type="protein sequence ID" value="KAJ8398431.1"/>
    <property type="molecule type" value="Genomic_DNA"/>
</dbReference>
<evidence type="ECO:0000313" key="3">
    <source>
        <dbReference type="Proteomes" id="UP001221898"/>
    </source>
</evidence>
<evidence type="ECO:0000256" key="1">
    <source>
        <dbReference type="SAM" id="MobiDB-lite"/>
    </source>
</evidence>
<accession>A0AAD7S9C5</accession>
<gene>
    <name evidence="2" type="ORF">AAFF_G00426860</name>
</gene>
<feature type="compositionally biased region" description="Polar residues" evidence="1">
    <location>
        <begin position="71"/>
        <end position="85"/>
    </location>
</feature>
<sequence length="101" mass="11655">MQVSCQEDVMICEDKLESLNLLQVDSLVRKTSDIEVTLKRTRSGRIIRSTLERKDTKVCSTIRNRSISEPNNKVSQFAFPSSQDNAPVPKRRKFSEPKDHY</sequence>
<dbReference type="Proteomes" id="UP001221898">
    <property type="component" value="Unassembled WGS sequence"/>
</dbReference>
<proteinExistence type="predicted"/>
<dbReference type="AlphaFoldDB" id="A0AAD7S9C5"/>
<evidence type="ECO:0000313" key="2">
    <source>
        <dbReference type="EMBL" id="KAJ8398431.1"/>
    </source>
</evidence>
<name>A0AAD7S9C5_9TELE</name>
<reference evidence="2" key="1">
    <citation type="journal article" date="2023" name="Science">
        <title>Genome structures resolve the early diversification of teleost fishes.</title>
        <authorList>
            <person name="Parey E."/>
            <person name="Louis A."/>
            <person name="Montfort J."/>
            <person name="Bouchez O."/>
            <person name="Roques C."/>
            <person name="Iampietro C."/>
            <person name="Lluch J."/>
            <person name="Castinel A."/>
            <person name="Donnadieu C."/>
            <person name="Desvignes T."/>
            <person name="Floi Bucao C."/>
            <person name="Jouanno E."/>
            <person name="Wen M."/>
            <person name="Mejri S."/>
            <person name="Dirks R."/>
            <person name="Jansen H."/>
            <person name="Henkel C."/>
            <person name="Chen W.J."/>
            <person name="Zahm M."/>
            <person name="Cabau C."/>
            <person name="Klopp C."/>
            <person name="Thompson A.W."/>
            <person name="Robinson-Rechavi M."/>
            <person name="Braasch I."/>
            <person name="Lecointre G."/>
            <person name="Bobe J."/>
            <person name="Postlethwait J.H."/>
            <person name="Berthelot C."/>
            <person name="Roest Crollius H."/>
            <person name="Guiguen Y."/>
        </authorList>
    </citation>
    <scope>NUCLEOTIDE SEQUENCE</scope>
    <source>
        <strain evidence="2">NC1722</strain>
    </source>
</reference>